<feature type="non-terminal residue" evidence="2">
    <location>
        <position position="411"/>
    </location>
</feature>
<dbReference type="Proteomes" id="UP001054857">
    <property type="component" value="Unassembled WGS sequence"/>
</dbReference>
<evidence type="ECO:0000313" key="3">
    <source>
        <dbReference type="Proteomes" id="UP001054857"/>
    </source>
</evidence>
<feature type="region of interest" description="Disordered" evidence="1">
    <location>
        <begin position="18"/>
        <end position="48"/>
    </location>
</feature>
<comment type="caution">
    <text evidence="2">The sequence shown here is derived from an EMBL/GenBank/DDBJ whole genome shotgun (WGS) entry which is preliminary data.</text>
</comment>
<evidence type="ECO:0000256" key="1">
    <source>
        <dbReference type="SAM" id="MobiDB-lite"/>
    </source>
</evidence>
<keyword evidence="3" id="KW-1185">Reference proteome</keyword>
<gene>
    <name evidence="2" type="ORF">Agub_g637</name>
</gene>
<reference evidence="2 3" key="1">
    <citation type="journal article" date="2021" name="Sci. Rep.">
        <title>Genome sequencing of the multicellular alga Astrephomene provides insights into convergent evolution of germ-soma differentiation.</title>
        <authorList>
            <person name="Yamashita S."/>
            <person name="Yamamoto K."/>
            <person name="Matsuzaki R."/>
            <person name="Suzuki S."/>
            <person name="Yamaguchi H."/>
            <person name="Hirooka S."/>
            <person name="Minakuchi Y."/>
            <person name="Miyagishima S."/>
            <person name="Kawachi M."/>
            <person name="Toyoda A."/>
            <person name="Nozaki H."/>
        </authorList>
    </citation>
    <scope>NUCLEOTIDE SEQUENCE [LARGE SCALE GENOMIC DNA]</scope>
    <source>
        <strain evidence="2 3">NIES-4017</strain>
    </source>
</reference>
<feature type="non-terminal residue" evidence="2">
    <location>
        <position position="1"/>
    </location>
</feature>
<organism evidence="2 3">
    <name type="scientific">Astrephomene gubernaculifera</name>
    <dbReference type="NCBI Taxonomy" id="47775"/>
    <lineage>
        <taxon>Eukaryota</taxon>
        <taxon>Viridiplantae</taxon>
        <taxon>Chlorophyta</taxon>
        <taxon>core chlorophytes</taxon>
        <taxon>Chlorophyceae</taxon>
        <taxon>CS clade</taxon>
        <taxon>Chlamydomonadales</taxon>
        <taxon>Astrephomenaceae</taxon>
        <taxon>Astrephomene</taxon>
    </lineage>
</organism>
<accession>A0AAD3DF23</accession>
<sequence length="411" mass="44149">TIDQIKAHPVLAILRDTSPRRQVPSAGVTPQAAGSATGGAEAASSLEEQQAADAAAATKSSGGSSISLMLDVPLLTVNCYVELPAQFRHPEDLRTRMEAMQQSGAQLQVPFWVTTSSKSWCGPGDWPTMACADPVVRWGLSLTPLLTGSITNVRAGLRLSRNGQLQAAVQTTGCQVSDHQARFKGQLYDQVWRANAGRASCGPAARGTAFPQDLLPDGDGFQLLGPLATRADAMRTFARDRRRAAFNLSIQLVPSRAERRGQAQQLWRRLIEVRQLHRASDFAMFLLSTTHSTAERLLINARLRPFDCYQALRKSQADEDAASAFAQRAARSSVAGNDTGPFPSVFNAVFGQDSKLGGRLGSTAPLLQRRTSMHGRSRSGFAALATSASRFGLQASHHRKAASMVQALSSV</sequence>
<name>A0AAD3DF23_9CHLO</name>
<feature type="compositionally biased region" description="Low complexity" evidence="1">
    <location>
        <begin position="31"/>
        <end position="48"/>
    </location>
</feature>
<evidence type="ECO:0000313" key="2">
    <source>
        <dbReference type="EMBL" id="GFR40089.1"/>
    </source>
</evidence>
<dbReference type="AlphaFoldDB" id="A0AAD3DF23"/>
<proteinExistence type="predicted"/>
<dbReference type="EMBL" id="BMAR01000001">
    <property type="protein sequence ID" value="GFR40089.1"/>
    <property type="molecule type" value="Genomic_DNA"/>
</dbReference>
<protein>
    <submittedName>
        <fullName evidence="2">Uncharacterized protein</fullName>
    </submittedName>
</protein>